<dbReference type="EMBL" id="JBHFNQ010000206">
    <property type="protein sequence ID" value="MFB2880582.1"/>
    <property type="molecule type" value="Genomic_DNA"/>
</dbReference>
<comment type="caution">
    <text evidence="1">The sequence shown here is derived from an EMBL/GenBank/DDBJ whole genome shotgun (WGS) entry which is preliminary data.</text>
</comment>
<proteinExistence type="predicted"/>
<protein>
    <submittedName>
        <fullName evidence="1">Uncharacterized protein</fullName>
    </submittedName>
</protein>
<sequence>MSRRVRKSLSLRLQPYEGTPLAEIASYLNSLDRPEANQRVGDILTFLLPIARKYSGESTEEVEKAYWSTYATIERLFYLMAQELRIQLPQVQVQPGTGIVANISVNGNKLDVASVMEWQEMPVPQIMGKGTVADVDALFGD</sequence>
<keyword evidence="2" id="KW-1185">Reference proteome</keyword>
<evidence type="ECO:0000313" key="2">
    <source>
        <dbReference type="Proteomes" id="UP001576774"/>
    </source>
</evidence>
<evidence type="ECO:0000313" key="1">
    <source>
        <dbReference type="EMBL" id="MFB2880582.1"/>
    </source>
</evidence>
<gene>
    <name evidence="1" type="ORF">ACE1CC_27350</name>
</gene>
<organism evidence="1 2">
    <name type="scientific">Floridaenema aerugineum BLCC-F46</name>
    <dbReference type="NCBI Taxonomy" id="3153654"/>
    <lineage>
        <taxon>Bacteria</taxon>
        <taxon>Bacillati</taxon>
        <taxon>Cyanobacteriota</taxon>
        <taxon>Cyanophyceae</taxon>
        <taxon>Oscillatoriophycideae</taxon>
        <taxon>Aerosakkonematales</taxon>
        <taxon>Aerosakkonemataceae</taxon>
        <taxon>Floridanema</taxon>
        <taxon>Floridanema aerugineum</taxon>
    </lineage>
</organism>
<accession>A0ABV4XCR1</accession>
<dbReference type="Proteomes" id="UP001576774">
    <property type="component" value="Unassembled WGS sequence"/>
</dbReference>
<dbReference type="RefSeq" id="WP_413273593.1">
    <property type="nucleotide sequence ID" value="NZ_JBHFNQ010000206.1"/>
</dbReference>
<reference evidence="1 2" key="1">
    <citation type="submission" date="2024-09" db="EMBL/GenBank/DDBJ databases">
        <title>Floridaenema gen nov. (Aerosakkonemataceae, Aerosakkonematales ord. nov., Cyanobacteria) from benthic tropical and subtropical fresh waters, with the description of four new species.</title>
        <authorList>
            <person name="Moretto J.A."/>
            <person name="Berthold D.E."/>
            <person name="Lefler F.W."/>
            <person name="Huang I.-S."/>
            <person name="Laughinghouse H. IV."/>
        </authorList>
    </citation>
    <scope>NUCLEOTIDE SEQUENCE [LARGE SCALE GENOMIC DNA]</scope>
    <source>
        <strain evidence="1 2">BLCC-F46</strain>
    </source>
</reference>
<name>A0ABV4XCR1_9CYAN</name>